<protein>
    <submittedName>
        <fullName evidence="2">Uncharacterized protein</fullName>
    </submittedName>
</protein>
<comment type="caution">
    <text evidence="2">The sequence shown here is derived from an EMBL/GenBank/DDBJ whole genome shotgun (WGS) entry which is preliminary data.</text>
</comment>
<reference evidence="2 3" key="1">
    <citation type="journal article" date="2016" name="Nat. Commun.">
        <title>Thousands of microbial genomes shed light on interconnected biogeochemical processes in an aquifer system.</title>
        <authorList>
            <person name="Anantharaman K."/>
            <person name="Brown C.T."/>
            <person name="Hug L.A."/>
            <person name="Sharon I."/>
            <person name="Castelle C.J."/>
            <person name="Probst A.J."/>
            <person name="Thomas B.C."/>
            <person name="Singh A."/>
            <person name="Wilkins M.J."/>
            <person name="Karaoz U."/>
            <person name="Brodie E.L."/>
            <person name="Williams K.H."/>
            <person name="Hubbard S.S."/>
            <person name="Banfield J.F."/>
        </authorList>
    </citation>
    <scope>NUCLEOTIDE SEQUENCE [LARGE SCALE GENOMIC DNA]</scope>
</reference>
<evidence type="ECO:0000313" key="3">
    <source>
        <dbReference type="Proteomes" id="UP000176939"/>
    </source>
</evidence>
<dbReference type="AlphaFoldDB" id="A0A1F7X155"/>
<accession>A0A1F7X155</accession>
<dbReference type="Proteomes" id="UP000176939">
    <property type="component" value="Unassembled WGS sequence"/>
</dbReference>
<keyword evidence="1" id="KW-1133">Transmembrane helix</keyword>
<feature type="transmembrane region" description="Helical" evidence="1">
    <location>
        <begin position="12"/>
        <end position="31"/>
    </location>
</feature>
<dbReference type="EMBL" id="MGFQ01000035">
    <property type="protein sequence ID" value="OGM08806.1"/>
    <property type="molecule type" value="Genomic_DNA"/>
</dbReference>
<evidence type="ECO:0000256" key="1">
    <source>
        <dbReference type="SAM" id="Phobius"/>
    </source>
</evidence>
<name>A0A1F7X155_9BACT</name>
<gene>
    <name evidence="2" type="ORF">A2Z67_02255</name>
</gene>
<keyword evidence="1" id="KW-0472">Membrane</keyword>
<keyword evidence="1" id="KW-0812">Transmembrane</keyword>
<sequence length="71" mass="8731">MKKILRYIWMDKPSMIFLLFTIGLIICSYVFNFNVRFYLVIVVIFVFRGMMWQGQYKDKIDSLEKFIQNYL</sequence>
<proteinExistence type="predicted"/>
<evidence type="ECO:0000313" key="2">
    <source>
        <dbReference type="EMBL" id="OGM08806.1"/>
    </source>
</evidence>
<organism evidence="2 3">
    <name type="scientific">Candidatus Woesebacteria bacterium RBG_13_36_22</name>
    <dbReference type="NCBI Taxonomy" id="1802478"/>
    <lineage>
        <taxon>Bacteria</taxon>
        <taxon>Candidatus Woeseibacteriota</taxon>
    </lineage>
</organism>
<feature type="transmembrane region" description="Helical" evidence="1">
    <location>
        <begin position="37"/>
        <end position="56"/>
    </location>
</feature>